<feature type="compositionally biased region" description="Polar residues" evidence="1">
    <location>
        <begin position="134"/>
        <end position="146"/>
    </location>
</feature>
<keyword evidence="4" id="KW-1185">Reference proteome</keyword>
<dbReference type="Proteomes" id="UP000201838">
    <property type="component" value="Unassembled WGS sequence"/>
</dbReference>
<dbReference type="RefSeq" id="WP_093973163.1">
    <property type="nucleotide sequence ID" value="NZ_FXXQ01000003.1"/>
</dbReference>
<evidence type="ECO:0000313" key="4">
    <source>
        <dbReference type="Proteomes" id="UP000201838"/>
    </source>
</evidence>
<feature type="compositionally biased region" description="Basic and acidic residues" evidence="1">
    <location>
        <begin position="119"/>
        <end position="128"/>
    </location>
</feature>
<gene>
    <name evidence="3" type="primary">yhaH_1</name>
    <name evidence="3" type="ORF">BOA8489_01279</name>
</gene>
<feature type="transmembrane region" description="Helical" evidence="2">
    <location>
        <begin position="26"/>
        <end position="43"/>
    </location>
</feature>
<keyword evidence="2" id="KW-1133">Transmembrane helix</keyword>
<proteinExistence type="predicted"/>
<accession>A0A238IZ83</accession>
<name>A0A238IZ83_9RHOB</name>
<dbReference type="PANTHER" id="PTHR34980:SF2">
    <property type="entry name" value="INNER MEMBRANE PROTEIN YHAH-RELATED"/>
    <property type="match status" value="1"/>
</dbReference>
<sequence>MTFKQAVITCFQKYLTIEGRAPRSEYWYFFLFYILVNFALGPIDTTLFGGGYAAPLATIFMVIIFLPFTMVAIRRLHDRDMSGWWLLLMLVPVVGSLALAVLYVLPGTPGPNRFGPDPLGKDTDWPGDKDDDATYSQSSIPRVNRE</sequence>
<evidence type="ECO:0000256" key="1">
    <source>
        <dbReference type="SAM" id="MobiDB-lite"/>
    </source>
</evidence>
<organism evidence="3 4">
    <name type="scientific">Boseongicola aestuarii</name>
    <dbReference type="NCBI Taxonomy" id="1470561"/>
    <lineage>
        <taxon>Bacteria</taxon>
        <taxon>Pseudomonadati</taxon>
        <taxon>Pseudomonadota</taxon>
        <taxon>Alphaproteobacteria</taxon>
        <taxon>Rhodobacterales</taxon>
        <taxon>Paracoccaceae</taxon>
        <taxon>Boseongicola</taxon>
    </lineage>
</organism>
<evidence type="ECO:0000313" key="3">
    <source>
        <dbReference type="EMBL" id="SMX23175.1"/>
    </source>
</evidence>
<dbReference type="PANTHER" id="PTHR34980">
    <property type="entry name" value="INNER MEMBRANE PROTEIN-RELATED-RELATED"/>
    <property type="match status" value="1"/>
</dbReference>
<feature type="transmembrane region" description="Helical" evidence="2">
    <location>
        <begin position="85"/>
        <end position="105"/>
    </location>
</feature>
<dbReference type="EMBL" id="FXXQ01000003">
    <property type="protein sequence ID" value="SMX23175.1"/>
    <property type="molecule type" value="Genomic_DNA"/>
</dbReference>
<dbReference type="GO" id="GO:0005886">
    <property type="term" value="C:plasma membrane"/>
    <property type="evidence" value="ECO:0007669"/>
    <property type="project" value="TreeGrafter"/>
</dbReference>
<dbReference type="InterPro" id="IPR008523">
    <property type="entry name" value="DUF805"/>
</dbReference>
<keyword evidence="2" id="KW-0472">Membrane</keyword>
<feature type="region of interest" description="Disordered" evidence="1">
    <location>
        <begin position="112"/>
        <end position="146"/>
    </location>
</feature>
<evidence type="ECO:0000256" key="2">
    <source>
        <dbReference type="SAM" id="Phobius"/>
    </source>
</evidence>
<keyword evidence="2" id="KW-0812">Transmembrane</keyword>
<dbReference type="OrthoDB" id="9812349at2"/>
<dbReference type="AlphaFoldDB" id="A0A238IZ83"/>
<feature type="transmembrane region" description="Helical" evidence="2">
    <location>
        <begin position="49"/>
        <end position="73"/>
    </location>
</feature>
<dbReference type="Pfam" id="PF05656">
    <property type="entry name" value="DUF805"/>
    <property type="match status" value="1"/>
</dbReference>
<reference evidence="3 4" key="1">
    <citation type="submission" date="2017-05" db="EMBL/GenBank/DDBJ databases">
        <authorList>
            <person name="Song R."/>
            <person name="Chenine A.L."/>
            <person name="Ruprecht R.M."/>
        </authorList>
    </citation>
    <scope>NUCLEOTIDE SEQUENCE [LARGE SCALE GENOMIC DNA]</scope>
    <source>
        <strain evidence="3 4">CECT 8489</strain>
    </source>
</reference>
<protein>
    <submittedName>
        <fullName evidence="3">Inner membrane protein YhaH</fullName>
    </submittedName>
</protein>